<feature type="chain" id="PRO_5032269107" description="Knottins-like domain-containing protein" evidence="3">
    <location>
        <begin position="23"/>
        <end position="79"/>
    </location>
</feature>
<dbReference type="PROSITE" id="PS00940">
    <property type="entry name" value="GAMMA_THIONIN"/>
    <property type="match status" value="1"/>
</dbReference>
<sequence length="79" mass="8491">MDLSPKLSAVIILVLLLGSTEMQGSVRVAEAARECKSQSHRFKGPCLRAANCATVCLTEGFTSGKCEGFRSRCFCTKSC</sequence>
<dbReference type="InterPro" id="IPR003614">
    <property type="entry name" value="Knottins"/>
</dbReference>
<reference evidence="5" key="1">
    <citation type="submission" date="2020-07" db="EMBL/GenBank/DDBJ databases">
        <title>Genome sequence and genetic diversity analysis of an under-domesticated orphan crop, white fonio (Digitaria exilis).</title>
        <authorList>
            <person name="Bennetzen J.L."/>
            <person name="Chen S."/>
            <person name="Ma X."/>
            <person name="Wang X."/>
            <person name="Yssel A.E.J."/>
            <person name="Chaluvadi S.R."/>
            <person name="Johnson M."/>
            <person name="Gangashetty P."/>
            <person name="Hamidou F."/>
            <person name="Sanogo M.D."/>
            <person name="Zwaenepoel A."/>
            <person name="Wallace J."/>
            <person name="Van De Peer Y."/>
            <person name="Van Deynze A."/>
        </authorList>
    </citation>
    <scope>NUCLEOTIDE SEQUENCE</scope>
    <source>
        <tissue evidence="5">Leaves</tissue>
    </source>
</reference>
<evidence type="ECO:0000256" key="2">
    <source>
        <dbReference type="ARBA" id="ARBA00023157"/>
    </source>
</evidence>
<dbReference type="PRINTS" id="PR00288">
    <property type="entry name" value="PUROTHIONIN"/>
</dbReference>
<name>A0A835B9H2_9POAL</name>
<dbReference type="Proteomes" id="UP000636709">
    <property type="component" value="Unassembled WGS sequence"/>
</dbReference>
<evidence type="ECO:0000259" key="4">
    <source>
        <dbReference type="SMART" id="SM00505"/>
    </source>
</evidence>
<keyword evidence="1 3" id="KW-0732">Signal</keyword>
<dbReference type="PANTHER" id="PTHR33147">
    <property type="entry name" value="DEFENSIN-LIKE PROTEIN 1"/>
    <property type="match status" value="1"/>
</dbReference>
<evidence type="ECO:0000313" key="6">
    <source>
        <dbReference type="Proteomes" id="UP000636709"/>
    </source>
</evidence>
<dbReference type="Gene3D" id="3.30.30.10">
    <property type="entry name" value="Knottin, scorpion toxin-like"/>
    <property type="match status" value="1"/>
</dbReference>
<evidence type="ECO:0000256" key="3">
    <source>
        <dbReference type="SAM" id="SignalP"/>
    </source>
</evidence>
<dbReference type="GO" id="GO:0006952">
    <property type="term" value="P:defense response"/>
    <property type="evidence" value="ECO:0007669"/>
    <property type="project" value="InterPro"/>
</dbReference>
<dbReference type="AlphaFoldDB" id="A0A835B9H2"/>
<proteinExistence type="predicted"/>
<evidence type="ECO:0000313" key="5">
    <source>
        <dbReference type="EMBL" id="KAF8690565.1"/>
    </source>
</evidence>
<dbReference type="InterPro" id="IPR008176">
    <property type="entry name" value="Defensin_plant"/>
</dbReference>
<feature type="domain" description="Knottins-like" evidence="4">
    <location>
        <begin position="34"/>
        <end position="79"/>
    </location>
</feature>
<gene>
    <name evidence="5" type="ORF">HU200_040929</name>
</gene>
<keyword evidence="2" id="KW-1015">Disulfide bond</keyword>
<dbReference type="CDD" id="cd00107">
    <property type="entry name" value="Knot1"/>
    <property type="match status" value="1"/>
</dbReference>
<organism evidence="5 6">
    <name type="scientific">Digitaria exilis</name>
    <dbReference type="NCBI Taxonomy" id="1010633"/>
    <lineage>
        <taxon>Eukaryota</taxon>
        <taxon>Viridiplantae</taxon>
        <taxon>Streptophyta</taxon>
        <taxon>Embryophyta</taxon>
        <taxon>Tracheophyta</taxon>
        <taxon>Spermatophyta</taxon>
        <taxon>Magnoliopsida</taxon>
        <taxon>Liliopsida</taxon>
        <taxon>Poales</taxon>
        <taxon>Poaceae</taxon>
        <taxon>PACMAD clade</taxon>
        <taxon>Panicoideae</taxon>
        <taxon>Panicodae</taxon>
        <taxon>Paniceae</taxon>
        <taxon>Anthephorinae</taxon>
        <taxon>Digitaria</taxon>
    </lineage>
</organism>
<dbReference type="OrthoDB" id="683455at2759"/>
<feature type="signal peptide" evidence="3">
    <location>
        <begin position="1"/>
        <end position="22"/>
    </location>
</feature>
<dbReference type="EMBL" id="JACEFO010001972">
    <property type="protein sequence ID" value="KAF8690565.1"/>
    <property type="molecule type" value="Genomic_DNA"/>
</dbReference>
<dbReference type="Gramene" id="Dexi2A01G0008630.1">
    <property type="protein sequence ID" value="Dexi2A01G0008630.1:cds"/>
    <property type="gene ID" value="Dexi2A01G0008630"/>
</dbReference>
<dbReference type="Pfam" id="PF00304">
    <property type="entry name" value="Gamma-thionin"/>
    <property type="match status" value="1"/>
</dbReference>
<dbReference type="SUPFAM" id="SSF57095">
    <property type="entry name" value="Scorpion toxin-like"/>
    <property type="match status" value="1"/>
</dbReference>
<dbReference type="InterPro" id="IPR036574">
    <property type="entry name" value="Scorpion_toxin-like_sf"/>
</dbReference>
<accession>A0A835B9H2</accession>
<evidence type="ECO:0000256" key="1">
    <source>
        <dbReference type="ARBA" id="ARBA00022729"/>
    </source>
</evidence>
<dbReference type="SMART" id="SM00505">
    <property type="entry name" value="Knot1"/>
    <property type="match status" value="1"/>
</dbReference>
<keyword evidence="6" id="KW-1185">Reference proteome</keyword>
<protein>
    <recommendedName>
        <fullName evidence="4">Knottins-like domain-containing protein</fullName>
    </recommendedName>
</protein>
<comment type="caution">
    <text evidence="5">The sequence shown here is derived from an EMBL/GenBank/DDBJ whole genome shotgun (WGS) entry which is preliminary data.</text>
</comment>
<dbReference type="PANTHER" id="PTHR33147:SF159">
    <property type="entry name" value="PPT, PUTATIVE, EXPRESSED-RELATED"/>
    <property type="match status" value="1"/>
</dbReference>